<feature type="compositionally biased region" description="Polar residues" evidence="1">
    <location>
        <begin position="69"/>
        <end position="99"/>
    </location>
</feature>
<feature type="non-terminal residue" evidence="2">
    <location>
        <position position="258"/>
    </location>
</feature>
<evidence type="ECO:0000313" key="2">
    <source>
        <dbReference type="EMBL" id="CEK74332.1"/>
    </source>
</evidence>
<dbReference type="AlphaFoldDB" id="A0A0B7A172"/>
<gene>
    <name evidence="2" type="primary">ORF90611</name>
</gene>
<reference evidence="2" key="1">
    <citation type="submission" date="2014-12" db="EMBL/GenBank/DDBJ databases">
        <title>Insight into the proteome of Arion vulgaris.</title>
        <authorList>
            <person name="Aradska J."/>
            <person name="Bulat T."/>
            <person name="Smidak R."/>
            <person name="Sarate P."/>
            <person name="Gangsoo J."/>
            <person name="Sialana F."/>
            <person name="Bilban M."/>
            <person name="Lubec G."/>
        </authorList>
    </citation>
    <scope>NUCLEOTIDE SEQUENCE</scope>
    <source>
        <tissue evidence="2">Skin</tissue>
    </source>
</reference>
<feature type="region of interest" description="Disordered" evidence="1">
    <location>
        <begin position="173"/>
        <end position="197"/>
    </location>
</feature>
<sequence length="258" mass="28757">KSETFSLDHLSEDKCIITGKGKQQGLTVNMVYQIRSPKDNSLVLALWNGERFEDLKHADMKALAPPGQGTHSGPQQPSDKSGSYIQKAQVTQQGGQAMMSSEKDRKVAGSSAVPGGSSKFQVEFMQSLSHKSDEEQSDCAPESYPYPALNTSHELGQSLDRLQKTVEDVSLNQSTYIKPLPEGLPQQETEEEEEDDYLFKKPFSENEDYFRVCQYCGYTSKNFKRCEGCKRVFHGEVKIHSLKKQPTKNITSSSGLMG</sequence>
<feature type="non-terminal residue" evidence="2">
    <location>
        <position position="1"/>
    </location>
</feature>
<name>A0A0B7A172_9EUPU</name>
<proteinExistence type="predicted"/>
<accession>A0A0B7A172</accession>
<feature type="region of interest" description="Disordered" evidence="1">
    <location>
        <begin position="59"/>
        <end position="114"/>
    </location>
</feature>
<feature type="region of interest" description="Disordered" evidence="1">
    <location>
        <begin position="130"/>
        <end position="151"/>
    </location>
</feature>
<evidence type="ECO:0000256" key="1">
    <source>
        <dbReference type="SAM" id="MobiDB-lite"/>
    </source>
</evidence>
<organism evidence="2">
    <name type="scientific">Arion vulgaris</name>
    <dbReference type="NCBI Taxonomy" id="1028688"/>
    <lineage>
        <taxon>Eukaryota</taxon>
        <taxon>Metazoa</taxon>
        <taxon>Spiralia</taxon>
        <taxon>Lophotrochozoa</taxon>
        <taxon>Mollusca</taxon>
        <taxon>Gastropoda</taxon>
        <taxon>Heterobranchia</taxon>
        <taxon>Euthyneura</taxon>
        <taxon>Panpulmonata</taxon>
        <taxon>Eupulmonata</taxon>
        <taxon>Stylommatophora</taxon>
        <taxon>Helicina</taxon>
        <taxon>Arionoidea</taxon>
        <taxon>Arionidae</taxon>
        <taxon>Arion</taxon>
    </lineage>
</organism>
<dbReference type="EMBL" id="HACG01027467">
    <property type="protein sequence ID" value="CEK74332.1"/>
    <property type="molecule type" value="Transcribed_RNA"/>
</dbReference>
<protein>
    <submittedName>
        <fullName evidence="2">Uncharacterized protein</fullName>
    </submittedName>
</protein>